<dbReference type="Pfam" id="PF11193">
    <property type="entry name" value="DUF2812"/>
    <property type="match status" value="1"/>
</dbReference>
<keyword evidence="1" id="KW-0472">Membrane</keyword>
<evidence type="ECO:0000256" key="1">
    <source>
        <dbReference type="SAM" id="Phobius"/>
    </source>
</evidence>
<accession>A0A078KQP3</accession>
<feature type="transmembrane region" description="Helical" evidence="1">
    <location>
        <begin position="111"/>
        <end position="138"/>
    </location>
</feature>
<name>A0A078KQP3_9FIRM</name>
<reference evidence="3" key="1">
    <citation type="submission" date="2014-07" db="EMBL/GenBank/DDBJ databases">
        <authorList>
            <person name="Wibberg D."/>
        </authorList>
    </citation>
    <scope>NUCLEOTIDE SEQUENCE [LARGE SCALE GENOMIC DNA]</scope>
    <source>
        <strain evidence="3">DG5</strain>
    </source>
</reference>
<evidence type="ECO:0000313" key="2">
    <source>
        <dbReference type="EMBL" id="CDZ23439.1"/>
    </source>
</evidence>
<dbReference type="STRING" id="29343.CCDG5_0296"/>
<gene>
    <name evidence="2" type="ORF">CCDG5_0296</name>
</gene>
<organism evidence="2 3">
    <name type="scientific">[Clostridium] cellulosi</name>
    <dbReference type="NCBI Taxonomy" id="29343"/>
    <lineage>
        <taxon>Bacteria</taxon>
        <taxon>Bacillati</taxon>
        <taxon>Bacillota</taxon>
        <taxon>Clostridia</taxon>
        <taxon>Eubacteriales</taxon>
        <taxon>Oscillospiraceae</taxon>
        <taxon>Oscillospiraceae incertae sedis</taxon>
    </lineage>
</organism>
<dbReference type="InterPro" id="IPR021359">
    <property type="entry name" value="DUF2812"/>
</dbReference>
<feature type="transmembrane region" description="Helical" evidence="1">
    <location>
        <begin position="150"/>
        <end position="170"/>
    </location>
</feature>
<dbReference type="HOGENOM" id="CLU_683034_0_0_9"/>
<keyword evidence="3" id="KW-1185">Reference proteome</keyword>
<protein>
    <submittedName>
        <fullName evidence="2">Uncharacterized protein</fullName>
    </submittedName>
</protein>
<dbReference type="PATRIC" id="fig|29343.3.peg.310"/>
<dbReference type="EMBL" id="LM995447">
    <property type="protein sequence ID" value="CDZ23439.1"/>
    <property type="molecule type" value="Genomic_DNA"/>
</dbReference>
<dbReference type="AlphaFoldDB" id="A0A078KQP3"/>
<keyword evidence="1" id="KW-1133">Transmembrane helix</keyword>
<proteinExistence type="predicted"/>
<dbReference type="OrthoDB" id="8230517at2"/>
<feature type="transmembrane region" description="Helical" evidence="1">
    <location>
        <begin position="334"/>
        <end position="354"/>
    </location>
</feature>
<sequence>MSDRVVRRRFLWSLFIQNTENWLGRMSMSGLHLCGIDTHSRFIFVPGEPVKYKYCFSYSKFENSSEIKQTKASGWENVARFDKWNVYRTTNADNKQAMPNRRGIYLRNNSLLCLYALVSSIVLLLLFGMTFGYFLLYLHPTTDEIFFRRAVVIIGIFALLLLCNFILFLFMTAANSLVLEEPTDAIVPEIAYRQFLARKTFEKWLEKLLIRDGDIIKRIRPLWIMTPRSLEKWLVKMEMQGLNLYKVHNNGMMFYFIKNAPRKVKYCVISNNSGKIARCIADGWQVVYSTSGKGDNFGRLVIISHDYTDGTEPSPFDNEKEYVVNAAHISFRFIVIYFCFLLAAVTGLVASAYFKANTAVVWIVGIFTAGMAVLIIKMLLYLTGSMIAAKRIK</sequence>
<dbReference type="KEGG" id="ccel:CCDG5_0296"/>
<keyword evidence="1" id="KW-0812">Transmembrane</keyword>
<feature type="transmembrane region" description="Helical" evidence="1">
    <location>
        <begin position="360"/>
        <end position="383"/>
    </location>
</feature>
<evidence type="ECO:0000313" key="3">
    <source>
        <dbReference type="Proteomes" id="UP000032431"/>
    </source>
</evidence>
<dbReference type="Proteomes" id="UP000032431">
    <property type="component" value="Chromosome I"/>
</dbReference>